<dbReference type="GO" id="GO:0046872">
    <property type="term" value="F:metal ion binding"/>
    <property type="evidence" value="ECO:0007669"/>
    <property type="project" value="UniProtKB-KW"/>
</dbReference>
<evidence type="ECO:0000256" key="1">
    <source>
        <dbReference type="ARBA" id="ARBA00000185"/>
    </source>
</evidence>
<dbReference type="EC" id="5.6.2.2" evidence="4"/>
<dbReference type="Gene3D" id="1.10.10.10">
    <property type="entry name" value="Winged helix-like DNA-binding domain superfamily/Winged helix DNA-binding domain"/>
    <property type="match status" value="1"/>
</dbReference>
<keyword evidence="9 10" id="KW-0413">Isomerase</keyword>
<dbReference type="Gene3D" id="3.40.1360.10">
    <property type="match status" value="1"/>
</dbReference>
<organism evidence="14 15">
    <name type="scientific">Purpureocillium lilacinum</name>
    <name type="common">Paecilomyces lilacinus</name>
    <dbReference type="NCBI Taxonomy" id="33203"/>
    <lineage>
        <taxon>Eukaryota</taxon>
        <taxon>Fungi</taxon>
        <taxon>Dikarya</taxon>
        <taxon>Ascomycota</taxon>
        <taxon>Pezizomycotina</taxon>
        <taxon>Sordariomycetes</taxon>
        <taxon>Hypocreomycetidae</taxon>
        <taxon>Hypocreales</taxon>
        <taxon>Ophiocordycipitaceae</taxon>
        <taxon>Purpureocillium</taxon>
    </lineage>
</organism>
<dbReference type="GO" id="GO:0003677">
    <property type="term" value="F:DNA binding"/>
    <property type="evidence" value="ECO:0007669"/>
    <property type="project" value="UniProtKB-UniRule"/>
</dbReference>
<gene>
    <name evidence="14" type="ORF">PCL_05432</name>
</gene>
<dbReference type="GO" id="GO:0005524">
    <property type="term" value="F:ATP binding"/>
    <property type="evidence" value="ECO:0007669"/>
    <property type="project" value="InterPro"/>
</dbReference>
<dbReference type="InterPro" id="IPR036078">
    <property type="entry name" value="Spo11/TopoVI_A_sf"/>
</dbReference>
<evidence type="ECO:0000256" key="5">
    <source>
        <dbReference type="ARBA" id="ARBA00022723"/>
    </source>
</evidence>
<dbReference type="InterPro" id="IPR002815">
    <property type="entry name" value="Spo11/TopoVI_A"/>
</dbReference>
<feature type="domain" description="Topoisomerase 6 subunit A/Spo11 TOPRIM" evidence="13">
    <location>
        <begin position="194"/>
        <end position="391"/>
    </location>
</feature>
<dbReference type="SUPFAM" id="SSF56726">
    <property type="entry name" value="DNA topoisomerase IV, alpha subunit"/>
    <property type="match status" value="1"/>
</dbReference>
<dbReference type="GO" id="GO:0042138">
    <property type="term" value="P:meiotic DNA double-strand break formation"/>
    <property type="evidence" value="ECO:0007669"/>
    <property type="project" value="TreeGrafter"/>
</dbReference>
<comment type="caution">
    <text evidence="14">The sequence shown here is derived from an EMBL/GenBank/DDBJ whole genome shotgun (WGS) entry which is preliminary data.</text>
</comment>
<dbReference type="PROSITE" id="PS52041">
    <property type="entry name" value="TOPO_IIB"/>
    <property type="match status" value="1"/>
</dbReference>
<evidence type="ECO:0000256" key="8">
    <source>
        <dbReference type="ARBA" id="ARBA00023125"/>
    </source>
</evidence>
<dbReference type="Proteomes" id="UP000245956">
    <property type="component" value="Unassembled WGS sequence"/>
</dbReference>
<evidence type="ECO:0000256" key="3">
    <source>
        <dbReference type="ARBA" id="ARBA00006559"/>
    </source>
</evidence>
<name>A0A2U3DUQ9_PURLI</name>
<dbReference type="GO" id="GO:0000706">
    <property type="term" value="P:meiotic DNA double-strand break processing"/>
    <property type="evidence" value="ECO:0007669"/>
    <property type="project" value="TreeGrafter"/>
</dbReference>
<keyword evidence="8 10" id="KW-0238">DNA-binding</keyword>
<proteinExistence type="inferred from homology"/>
<evidence type="ECO:0000256" key="9">
    <source>
        <dbReference type="ARBA" id="ARBA00023235"/>
    </source>
</evidence>
<dbReference type="GO" id="GO:0007131">
    <property type="term" value="P:reciprocal meiotic recombination"/>
    <property type="evidence" value="ECO:0007669"/>
    <property type="project" value="TreeGrafter"/>
</dbReference>
<evidence type="ECO:0000256" key="2">
    <source>
        <dbReference type="ARBA" id="ARBA00001946"/>
    </source>
</evidence>
<accession>A0A2U3DUQ9</accession>
<feature type="domain" description="Spo11/DNA topoisomerase VI subunit A N-terminal" evidence="12">
    <location>
        <begin position="84"/>
        <end position="145"/>
    </location>
</feature>
<keyword evidence="5" id="KW-0479">Metal-binding</keyword>
<dbReference type="InterPro" id="IPR036388">
    <property type="entry name" value="WH-like_DNA-bd_sf"/>
</dbReference>
<evidence type="ECO:0000256" key="4">
    <source>
        <dbReference type="ARBA" id="ARBA00012895"/>
    </source>
</evidence>
<dbReference type="PANTHER" id="PTHR10848:SF0">
    <property type="entry name" value="MEIOTIC RECOMBINATION PROTEIN SPO11"/>
    <property type="match status" value="1"/>
</dbReference>
<dbReference type="PRINTS" id="PR01550">
    <property type="entry name" value="TOP6AFAMILY"/>
</dbReference>
<evidence type="ECO:0000313" key="14">
    <source>
        <dbReference type="EMBL" id="PWI65954.1"/>
    </source>
</evidence>
<dbReference type="InterPro" id="IPR013049">
    <property type="entry name" value="Spo11/TopoVI_A_N"/>
</dbReference>
<comment type="cofactor">
    <cofactor evidence="2">
        <name>Mg(2+)</name>
        <dbReference type="ChEBI" id="CHEBI:18420"/>
    </cofactor>
</comment>
<evidence type="ECO:0000259" key="13">
    <source>
        <dbReference type="Pfam" id="PF21180"/>
    </source>
</evidence>
<dbReference type="CDD" id="cd00223">
    <property type="entry name" value="TOPRIM_TopoIIB_SPO"/>
    <property type="match status" value="1"/>
</dbReference>
<feature type="active site" description="O-(5'-phospho-DNA)-tyrosine intermediate" evidence="10">
    <location>
        <position position="113"/>
    </location>
</feature>
<dbReference type="AlphaFoldDB" id="A0A2U3DUQ9"/>
<dbReference type="EMBL" id="LCWV01000028">
    <property type="protein sequence ID" value="PWI65954.1"/>
    <property type="molecule type" value="Genomic_DNA"/>
</dbReference>
<keyword evidence="7 10" id="KW-0799">Topoisomerase</keyword>
<evidence type="ECO:0000256" key="6">
    <source>
        <dbReference type="ARBA" id="ARBA00022842"/>
    </source>
</evidence>
<dbReference type="GO" id="GO:0003918">
    <property type="term" value="F:DNA topoisomerase type II (double strand cut, ATP-hydrolyzing) activity"/>
    <property type="evidence" value="ECO:0007669"/>
    <property type="project" value="UniProtKB-UniRule"/>
</dbReference>
<feature type="region of interest" description="Disordered" evidence="11">
    <location>
        <begin position="325"/>
        <end position="350"/>
    </location>
</feature>
<evidence type="ECO:0000313" key="15">
    <source>
        <dbReference type="Proteomes" id="UP000245956"/>
    </source>
</evidence>
<dbReference type="PANTHER" id="PTHR10848">
    <property type="entry name" value="MEIOTIC RECOMBINATION PROTEIN SPO11"/>
    <property type="match status" value="1"/>
</dbReference>
<comment type="similarity">
    <text evidence="3 10">Belongs to the TOP6A family.</text>
</comment>
<evidence type="ECO:0000256" key="7">
    <source>
        <dbReference type="ARBA" id="ARBA00023029"/>
    </source>
</evidence>
<sequence>MPPSSEVAAAPAYNTRSHRESASASPSSATSGVLIARMEGILESVADALSSGHELRLELMTHGSRRSRRMQELRFPGRSLSEGQKFARLLLMIQLSHDALVSGRILTKRQIYYQHQELFEKQRVVDDLVDDLAATLSVQRHDLNIVATAKGLCCGLLVIHLHDGTDIDASLGDTGTPIPLVRSISAVECPSIRWVLVVEKDATFRSLVSTSFWKTSLCGPGLLITAKGYPDLITRTFVNLLCSTRPDVPVVVLADFDPDGLNIFRCYWPDTESPAPSSARPDGLGLRLLGIKSDHVIDLQASDSRPALTNQVSAFDFQSSSASTQHSDSAISTSGRYPAQTLSSRDRKHVRGTLSRVVERGGSDAEVVSLTRELQVMLMMGIKAEIQLLEDSGDLTQWLENNLTRLLSP</sequence>
<reference evidence="14 15" key="1">
    <citation type="journal article" date="2016" name="Front. Microbiol.">
        <title>Genome and transcriptome sequences reveal the specific parasitism of the nematophagous Purpureocillium lilacinum 36-1.</title>
        <authorList>
            <person name="Xie J."/>
            <person name="Li S."/>
            <person name="Mo C."/>
            <person name="Xiao X."/>
            <person name="Peng D."/>
            <person name="Wang G."/>
            <person name="Xiao Y."/>
        </authorList>
    </citation>
    <scope>NUCLEOTIDE SEQUENCE [LARGE SCALE GENOMIC DNA]</scope>
    <source>
        <strain evidence="14 15">36-1</strain>
    </source>
</reference>
<dbReference type="Pfam" id="PF21180">
    <property type="entry name" value="TOP6A-Spo11_Toprim"/>
    <property type="match status" value="1"/>
</dbReference>
<dbReference type="GO" id="GO:0000228">
    <property type="term" value="C:nuclear chromosome"/>
    <property type="evidence" value="ECO:0007669"/>
    <property type="project" value="TreeGrafter"/>
</dbReference>
<dbReference type="InterPro" id="IPR034136">
    <property type="entry name" value="TOPRIM_Topo6A/Spo11"/>
</dbReference>
<protein>
    <recommendedName>
        <fullName evidence="4">DNA topoisomerase (ATP-hydrolyzing)</fullName>
        <ecNumber evidence="4">5.6.2.2</ecNumber>
    </recommendedName>
</protein>
<keyword evidence="6" id="KW-0460">Magnesium</keyword>
<evidence type="ECO:0000256" key="11">
    <source>
        <dbReference type="SAM" id="MobiDB-lite"/>
    </source>
</evidence>
<evidence type="ECO:0000259" key="12">
    <source>
        <dbReference type="Pfam" id="PF04406"/>
    </source>
</evidence>
<feature type="region of interest" description="Disordered" evidence="11">
    <location>
        <begin position="1"/>
        <end position="29"/>
    </location>
</feature>
<comment type="catalytic activity">
    <reaction evidence="1 10">
        <text>ATP-dependent breakage, passage and rejoining of double-stranded DNA.</text>
        <dbReference type="EC" id="5.6.2.2"/>
    </reaction>
</comment>
<dbReference type="Pfam" id="PF04406">
    <property type="entry name" value="TP6A_N"/>
    <property type="match status" value="1"/>
</dbReference>
<evidence type="ECO:0000256" key="10">
    <source>
        <dbReference type="PROSITE-ProRule" id="PRU01385"/>
    </source>
</evidence>